<proteinExistence type="predicted"/>
<name>A0A2U3KWA5_9FIRM</name>
<gene>
    <name evidence="1" type="ORF">SBF1_3000010</name>
</gene>
<evidence type="ECO:0000313" key="1">
    <source>
        <dbReference type="EMBL" id="SPF43964.1"/>
    </source>
</evidence>
<dbReference type="AlphaFoldDB" id="A0A2U3KWA5"/>
<dbReference type="Proteomes" id="UP000238916">
    <property type="component" value="Unassembled WGS sequence"/>
</dbReference>
<evidence type="ECO:0000313" key="2">
    <source>
        <dbReference type="Proteomes" id="UP000238916"/>
    </source>
</evidence>
<organism evidence="1 2">
    <name type="scientific">Candidatus Desulfosporosinus infrequens</name>
    <dbReference type="NCBI Taxonomy" id="2043169"/>
    <lineage>
        <taxon>Bacteria</taxon>
        <taxon>Bacillati</taxon>
        <taxon>Bacillota</taxon>
        <taxon>Clostridia</taxon>
        <taxon>Eubacteriales</taxon>
        <taxon>Desulfitobacteriaceae</taxon>
        <taxon>Desulfosporosinus</taxon>
    </lineage>
</organism>
<reference evidence="2" key="1">
    <citation type="submission" date="2018-02" db="EMBL/GenBank/DDBJ databases">
        <authorList>
            <person name="Hausmann B."/>
        </authorList>
    </citation>
    <scope>NUCLEOTIDE SEQUENCE [LARGE SCALE GENOMIC DNA]</scope>
    <source>
        <strain evidence="2">Peat soil MAG SbF1</strain>
    </source>
</reference>
<protein>
    <submittedName>
        <fullName evidence="1">Uncharacterized protein</fullName>
    </submittedName>
</protein>
<accession>A0A2U3KWA5</accession>
<dbReference type="EMBL" id="OMOF01000225">
    <property type="protein sequence ID" value="SPF43964.1"/>
    <property type="molecule type" value="Genomic_DNA"/>
</dbReference>
<sequence>MLAITAIFISAQGEGRFLEDPYLWILMGYLTAVRDIEEVS</sequence>